<dbReference type="Proteomes" id="UP001208692">
    <property type="component" value="Unassembled WGS sequence"/>
</dbReference>
<evidence type="ECO:0008006" key="5">
    <source>
        <dbReference type="Google" id="ProtNLM"/>
    </source>
</evidence>
<dbReference type="EMBL" id="BQKB01000023">
    <property type="protein sequence ID" value="GJM52996.1"/>
    <property type="molecule type" value="Genomic_DNA"/>
</dbReference>
<dbReference type="EMBL" id="BQKA01000013">
    <property type="protein sequence ID" value="GJM49831.1"/>
    <property type="molecule type" value="Genomic_DNA"/>
</dbReference>
<name>A0AAV5AVF5_9FLAO</name>
<evidence type="ECO:0000313" key="3">
    <source>
        <dbReference type="Proteomes" id="UP001207736"/>
    </source>
</evidence>
<reference evidence="1 4" key="1">
    <citation type="submission" date="2021-11" db="EMBL/GenBank/DDBJ databases">
        <title>Draft genome sequence of Capnocytophaga sp. strain KC07075 isolated from cat oral cavity.</title>
        <authorList>
            <person name="Suzuki M."/>
            <person name="Imaoka K."/>
            <person name="Kimura M."/>
            <person name="Morikawa S."/>
            <person name="Maeda K."/>
        </authorList>
    </citation>
    <scope>NUCLEOTIDE SEQUENCE</scope>
    <source>
        <strain evidence="1">KC07075</strain>
        <strain evidence="2 4">KC07079</strain>
    </source>
</reference>
<comment type="caution">
    <text evidence="1">The sequence shown here is derived from an EMBL/GenBank/DDBJ whole genome shotgun (WGS) entry which is preliminary data.</text>
</comment>
<sequence>MYELTNDQRKYFGLDPISPTWERVILQGDRHRPDTILYFDGDIIKRQIISTEKEYKELHFNEATRHRKILLPKTERGKEQKLSASTFEKRTPIGVYLAVYDYGELIVASNDTQLTFYDSLWENDIVKGSKMPNLIADFIKNSPENHFEAIENFKQQKRKHCKFKKGDYFRFKLSRTAYGFGRILLDIDKLRKSKLLPPEHKLFWVMGKPVLVQLFTYASPTKEVDLELLKAQAVLPSSMMMDNAFFYGEYEIFANDPIADELYDFPMSLYQTATTPYEKENRITLQWGLLQLEIPTEELNRRASDALKQTISANSFINNSIGFNPSYANYEVLSVINGGTISDSHWIWKEDLRNPLWHTTKEELFSIFGLDATKTYADTCKALKAPLPSEVNG</sequence>
<dbReference type="InterPro" id="IPR029278">
    <property type="entry name" value="Imm26"/>
</dbReference>
<dbReference type="AlphaFoldDB" id="A0AAV5AVF5"/>
<gene>
    <name evidence="1" type="ORF">RCZ15_08060</name>
    <name evidence="2" type="ORF">RCZ16_13130</name>
</gene>
<accession>A0AAV5AVF5</accession>
<proteinExistence type="predicted"/>
<evidence type="ECO:0000313" key="2">
    <source>
        <dbReference type="EMBL" id="GJM52996.1"/>
    </source>
</evidence>
<dbReference type="Proteomes" id="UP001207736">
    <property type="component" value="Unassembled WGS sequence"/>
</dbReference>
<protein>
    <recommendedName>
        <fullName evidence="5">Immunity protein 26</fullName>
    </recommendedName>
</protein>
<dbReference type="RefSeq" id="WP_264846834.1">
    <property type="nucleotide sequence ID" value="NZ_BPMA01000031.1"/>
</dbReference>
<keyword evidence="4" id="KW-1185">Reference proteome</keyword>
<organism evidence="1 3">
    <name type="scientific">Capnocytophaga catalasegens</name>
    <dbReference type="NCBI Taxonomy" id="1004260"/>
    <lineage>
        <taxon>Bacteria</taxon>
        <taxon>Pseudomonadati</taxon>
        <taxon>Bacteroidota</taxon>
        <taxon>Flavobacteriia</taxon>
        <taxon>Flavobacteriales</taxon>
        <taxon>Flavobacteriaceae</taxon>
        <taxon>Capnocytophaga</taxon>
    </lineage>
</organism>
<evidence type="ECO:0000313" key="1">
    <source>
        <dbReference type="EMBL" id="GJM49831.1"/>
    </source>
</evidence>
<dbReference type="Pfam" id="PF15428">
    <property type="entry name" value="Imm26"/>
    <property type="match status" value="1"/>
</dbReference>
<evidence type="ECO:0000313" key="4">
    <source>
        <dbReference type="Proteomes" id="UP001208692"/>
    </source>
</evidence>